<dbReference type="GO" id="GO:0003735">
    <property type="term" value="F:structural constituent of ribosome"/>
    <property type="evidence" value="ECO:0007669"/>
    <property type="project" value="InterPro"/>
</dbReference>
<dbReference type="InterPro" id="IPR000473">
    <property type="entry name" value="Ribosomal_bL36"/>
</dbReference>
<comment type="caution">
    <text evidence="6">The sequence shown here is derived from an EMBL/GenBank/DDBJ whole genome shotgun (WGS) entry which is preliminary data.</text>
</comment>
<comment type="similarity">
    <text evidence="1 4 5">Belongs to the bacterial ribosomal protein bL36 family.</text>
</comment>
<evidence type="ECO:0000256" key="3">
    <source>
        <dbReference type="ARBA" id="ARBA00023274"/>
    </source>
</evidence>
<evidence type="ECO:0000256" key="4">
    <source>
        <dbReference type="HAMAP-Rule" id="MF_00251"/>
    </source>
</evidence>
<dbReference type="Proteomes" id="UP000663859">
    <property type="component" value="Unassembled WGS sequence"/>
</dbReference>
<dbReference type="SUPFAM" id="SSF57840">
    <property type="entry name" value="Ribosomal protein L36"/>
    <property type="match status" value="1"/>
</dbReference>
<dbReference type="GO" id="GO:0005840">
    <property type="term" value="C:ribosome"/>
    <property type="evidence" value="ECO:0007669"/>
    <property type="project" value="UniProtKB-KW"/>
</dbReference>
<dbReference type="PANTHER" id="PTHR47781:SF1">
    <property type="entry name" value="LARGE RIBOSOMAL SUBUNIT PROTEIN BL36B"/>
    <property type="match status" value="1"/>
</dbReference>
<evidence type="ECO:0000256" key="1">
    <source>
        <dbReference type="ARBA" id="ARBA00007645"/>
    </source>
</evidence>
<keyword evidence="7" id="KW-1185">Reference proteome</keyword>
<keyword evidence="3 4" id="KW-0687">Ribonucleoprotein</keyword>
<evidence type="ECO:0000256" key="2">
    <source>
        <dbReference type="ARBA" id="ARBA00022980"/>
    </source>
</evidence>
<sequence length="69" mass="7963">MAGFPGEKVTCHGEKVGLLNRFTRRKGTTKAVKVRASVRRRTLDCQVVRRKGRIYIINKKNPRLKQRQG</sequence>
<reference evidence="6" key="1">
    <citation type="submission" date="2021-02" db="EMBL/GenBank/DDBJ databases">
        <authorList>
            <person name="Cremers G."/>
            <person name="Picone N."/>
        </authorList>
    </citation>
    <scope>NUCLEOTIDE SEQUENCE</scope>
    <source>
        <strain evidence="6">PQ17</strain>
    </source>
</reference>
<dbReference type="InterPro" id="IPR047621">
    <property type="entry name" value="Ribosomal_L36_bact"/>
</dbReference>
<evidence type="ECO:0000256" key="5">
    <source>
        <dbReference type="RuleBase" id="RU000571"/>
    </source>
</evidence>
<name>A0A8J2FVT3_9BACT</name>
<organism evidence="6 7">
    <name type="scientific">Candidatus Methylacidithermus pantelleriae</name>
    <dbReference type="NCBI Taxonomy" id="2744239"/>
    <lineage>
        <taxon>Bacteria</taxon>
        <taxon>Pseudomonadati</taxon>
        <taxon>Verrucomicrobiota</taxon>
        <taxon>Methylacidiphilae</taxon>
        <taxon>Methylacidiphilales</taxon>
        <taxon>Methylacidiphilaceae</taxon>
        <taxon>Candidatus Methylacidithermus</taxon>
    </lineage>
</organism>
<evidence type="ECO:0000313" key="7">
    <source>
        <dbReference type="Proteomes" id="UP000663859"/>
    </source>
</evidence>
<proteinExistence type="inferred from homology"/>
<dbReference type="NCBIfam" id="TIGR01022">
    <property type="entry name" value="rpmJ_bact"/>
    <property type="match status" value="1"/>
</dbReference>
<dbReference type="HAMAP" id="MF_00251">
    <property type="entry name" value="Ribosomal_bL36"/>
    <property type="match status" value="1"/>
</dbReference>
<dbReference type="AlphaFoldDB" id="A0A8J2FVT3"/>
<dbReference type="GO" id="GO:0006412">
    <property type="term" value="P:translation"/>
    <property type="evidence" value="ECO:0007669"/>
    <property type="project" value="UniProtKB-UniRule"/>
</dbReference>
<evidence type="ECO:0000313" key="6">
    <source>
        <dbReference type="EMBL" id="CAF0695436.1"/>
    </source>
</evidence>
<accession>A0A8J2FVT3</accession>
<dbReference type="GO" id="GO:1990904">
    <property type="term" value="C:ribonucleoprotein complex"/>
    <property type="evidence" value="ECO:0007669"/>
    <property type="project" value="UniProtKB-KW"/>
</dbReference>
<dbReference type="EMBL" id="CAJNOB010000011">
    <property type="protein sequence ID" value="CAF0695436.1"/>
    <property type="molecule type" value="Genomic_DNA"/>
</dbReference>
<keyword evidence="2 4" id="KW-0689">Ribosomal protein</keyword>
<dbReference type="InterPro" id="IPR035977">
    <property type="entry name" value="Ribosomal_bL36_sp"/>
</dbReference>
<dbReference type="Pfam" id="PF00444">
    <property type="entry name" value="Ribosomal_L36"/>
    <property type="match status" value="1"/>
</dbReference>
<protein>
    <recommendedName>
        <fullName evidence="4">Large ribosomal subunit protein bL36</fullName>
    </recommendedName>
</protein>
<dbReference type="PANTHER" id="PTHR47781">
    <property type="entry name" value="50S RIBOSOMAL PROTEIN L36 2"/>
    <property type="match status" value="1"/>
</dbReference>
<gene>
    <name evidence="4 6" type="primary">rpmJ</name>
    <name evidence="6" type="ORF">MPNT_190041</name>
</gene>